<evidence type="ECO:0000256" key="2">
    <source>
        <dbReference type="ARBA" id="ARBA00022741"/>
    </source>
</evidence>
<feature type="domain" description="Bacterial type II secretion system protein E" evidence="4">
    <location>
        <begin position="109"/>
        <end position="262"/>
    </location>
</feature>
<gene>
    <name evidence="5" type="ORF">EDC22_105226</name>
</gene>
<dbReference type="OrthoDB" id="5442742at2"/>
<reference evidence="5 6" key="1">
    <citation type="submission" date="2019-03" db="EMBL/GenBank/DDBJ databases">
        <title>Genomic Encyclopedia of Type Strains, Phase IV (KMG-IV): sequencing the most valuable type-strain genomes for metagenomic binning, comparative biology and taxonomic classification.</title>
        <authorList>
            <person name="Goeker M."/>
        </authorList>
    </citation>
    <scope>NUCLEOTIDE SEQUENCE [LARGE SCALE GENOMIC DNA]</scope>
    <source>
        <strain evidence="5 6">DSM 19345</strain>
    </source>
</reference>
<dbReference type="GO" id="GO:0005886">
    <property type="term" value="C:plasma membrane"/>
    <property type="evidence" value="ECO:0007669"/>
    <property type="project" value="TreeGrafter"/>
</dbReference>
<dbReference type="SUPFAM" id="SSF52540">
    <property type="entry name" value="P-loop containing nucleoside triphosphate hydrolases"/>
    <property type="match status" value="1"/>
</dbReference>
<dbReference type="InterPro" id="IPR027417">
    <property type="entry name" value="P-loop_NTPase"/>
</dbReference>
<organism evidence="5 6">
    <name type="scientific">Tepidamorphus gemmatus</name>
    <dbReference type="NCBI Taxonomy" id="747076"/>
    <lineage>
        <taxon>Bacteria</taxon>
        <taxon>Pseudomonadati</taxon>
        <taxon>Pseudomonadota</taxon>
        <taxon>Alphaproteobacteria</taxon>
        <taxon>Hyphomicrobiales</taxon>
        <taxon>Tepidamorphaceae</taxon>
        <taxon>Tepidamorphus</taxon>
    </lineage>
</organism>
<keyword evidence="3" id="KW-0067">ATP-binding</keyword>
<evidence type="ECO:0000256" key="3">
    <source>
        <dbReference type="ARBA" id="ARBA00022840"/>
    </source>
</evidence>
<dbReference type="Proteomes" id="UP000295678">
    <property type="component" value="Unassembled WGS sequence"/>
</dbReference>
<protein>
    <submittedName>
        <fullName evidence="5">Twitching motility protein PilT</fullName>
    </submittedName>
</protein>
<accession>A0A4R3MBK5</accession>
<comment type="similarity">
    <text evidence="1">Belongs to the GSP E family.</text>
</comment>
<dbReference type="Pfam" id="PF00437">
    <property type="entry name" value="T2SSE"/>
    <property type="match status" value="1"/>
</dbReference>
<sequence>MERGGLLGRHSDLHLKADDLARSLAFPGPIRLAEAHLGLAAELLELCQSIGRDDFTVEHLGVTWRGRRDRLVVDGIWYRLRRLPDAPPRLDALPSPLPRHVQAMLMSERLQPGGLVYVTGAAGAGKTTTASAMVVSRLARFGGIAYTIEDPPEMPLNGWHGDGYCSQTTVAGDSSADWMESFRGALRSQPAATHQMLFVGEIRNRESAQLMLRAASNGFLVVATGFGTDIVSALDSLAKLAGAEHQAMLGNMVRLVIHQRLRDGRLEARALASPSASGPVAARIRGGQFVHLVGDIQQQEALMIRNISPLEVQDHAA</sequence>
<evidence type="ECO:0000256" key="1">
    <source>
        <dbReference type="ARBA" id="ARBA00006611"/>
    </source>
</evidence>
<proteinExistence type="inferred from homology"/>
<dbReference type="InterPro" id="IPR001482">
    <property type="entry name" value="T2SS/T4SS_dom"/>
</dbReference>
<dbReference type="AlphaFoldDB" id="A0A4R3MBK5"/>
<evidence type="ECO:0000313" key="5">
    <source>
        <dbReference type="EMBL" id="TCT10726.1"/>
    </source>
</evidence>
<evidence type="ECO:0000313" key="6">
    <source>
        <dbReference type="Proteomes" id="UP000295678"/>
    </source>
</evidence>
<dbReference type="GO" id="GO:0005524">
    <property type="term" value="F:ATP binding"/>
    <property type="evidence" value="ECO:0007669"/>
    <property type="project" value="UniProtKB-KW"/>
</dbReference>
<dbReference type="Gene3D" id="3.40.50.300">
    <property type="entry name" value="P-loop containing nucleotide triphosphate hydrolases"/>
    <property type="match status" value="1"/>
</dbReference>
<evidence type="ECO:0000259" key="4">
    <source>
        <dbReference type="Pfam" id="PF00437"/>
    </source>
</evidence>
<dbReference type="GO" id="GO:0016887">
    <property type="term" value="F:ATP hydrolysis activity"/>
    <property type="evidence" value="ECO:0007669"/>
    <property type="project" value="TreeGrafter"/>
</dbReference>
<dbReference type="RefSeq" id="WP_132806562.1">
    <property type="nucleotide sequence ID" value="NZ_SMAK01000005.1"/>
</dbReference>
<keyword evidence="2" id="KW-0547">Nucleotide-binding</keyword>
<dbReference type="EMBL" id="SMAK01000005">
    <property type="protein sequence ID" value="TCT10726.1"/>
    <property type="molecule type" value="Genomic_DNA"/>
</dbReference>
<dbReference type="PANTHER" id="PTHR30258">
    <property type="entry name" value="TYPE II SECRETION SYSTEM PROTEIN GSPE-RELATED"/>
    <property type="match status" value="1"/>
</dbReference>
<keyword evidence="6" id="KW-1185">Reference proteome</keyword>
<dbReference type="PANTHER" id="PTHR30258:SF3">
    <property type="entry name" value="SLL1921 PROTEIN"/>
    <property type="match status" value="1"/>
</dbReference>
<comment type="caution">
    <text evidence="5">The sequence shown here is derived from an EMBL/GenBank/DDBJ whole genome shotgun (WGS) entry which is preliminary data.</text>
</comment>
<name>A0A4R3MBK5_9HYPH</name>